<dbReference type="SUPFAM" id="SSF56752">
    <property type="entry name" value="D-aminoacid aminotransferase-like PLP-dependent enzymes"/>
    <property type="match status" value="1"/>
</dbReference>
<dbReference type="GO" id="GO:0000162">
    <property type="term" value="P:L-tryptophan biosynthetic process"/>
    <property type="evidence" value="ECO:0007669"/>
    <property type="project" value="TreeGrafter"/>
</dbReference>
<evidence type="ECO:0000259" key="1">
    <source>
        <dbReference type="Pfam" id="PF00425"/>
    </source>
</evidence>
<dbReference type="PRINTS" id="PR00095">
    <property type="entry name" value="ANTSNTHASEI"/>
</dbReference>
<name>A0A6L8MCY7_9BURK</name>
<dbReference type="InterPro" id="IPR019999">
    <property type="entry name" value="Anth_synth_I-like"/>
</dbReference>
<reference evidence="2 3" key="1">
    <citation type="submission" date="2019-12" db="EMBL/GenBank/DDBJ databases">
        <title>Novel species isolated from a subtropical stream in China.</title>
        <authorList>
            <person name="Lu H."/>
        </authorList>
    </citation>
    <scope>NUCLEOTIDE SEQUENCE [LARGE SCALE GENOMIC DNA]</scope>
    <source>
        <strain evidence="2 3">FT50W</strain>
    </source>
</reference>
<evidence type="ECO:0000313" key="3">
    <source>
        <dbReference type="Proteomes" id="UP000474565"/>
    </source>
</evidence>
<dbReference type="InterPro" id="IPR043131">
    <property type="entry name" value="BCAT-like_N"/>
</dbReference>
<dbReference type="Proteomes" id="UP000474565">
    <property type="component" value="Unassembled WGS sequence"/>
</dbReference>
<accession>A0A6L8MCY7</accession>
<dbReference type="InterPro" id="IPR001544">
    <property type="entry name" value="Aminotrans_IV"/>
</dbReference>
<dbReference type="SUPFAM" id="SSF56322">
    <property type="entry name" value="ADC synthase"/>
    <property type="match status" value="1"/>
</dbReference>
<comment type="caution">
    <text evidence="2">The sequence shown here is derived from an EMBL/GenBank/DDBJ whole genome shotgun (WGS) entry which is preliminary data.</text>
</comment>
<dbReference type="PANTHER" id="PTHR11236:SF50">
    <property type="entry name" value="AMINODEOXYCHORISMATE SYNTHASE COMPONENT 1"/>
    <property type="match status" value="1"/>
</dbReference>
<dbReference type="PANTHER" id="PTHR11236">
    <property type="entry name" value="AMINOBENZOATE/ANTHRANILATE SYNTHASE"/>
    <property type="match status" value="1"/>
</dbReference>
<dbReference type="Pfam" id="PF01063">
    <property type="entry name" value="Aminotran_4"/>
    <property type="match status" value="1"/>
</dbReference>
<dbReference type="Gene3D" id="3.60.120.10">
    <property type="entry name" value="Anthranilate synthase"/>
    <property type="match status" value="1"/>
</dbReference>
<dbReference type="Gene3D" id="3.20.10.10">
    <property type="entry name" value="D-amino Acid Aminotransferase, subunit A, domain 2"/>
    <property type="match status" value="1"/>
</dbReference>
<dbReference type="RefSeq" id="WP_161017906.1">
    <property type="nucleotide sequence ID" value="NZ_WWCP01000001.1"/>
</dbReference>
<feature type="domain" description="Chorismate-utilising enzyme C-terminal" evidence="1">
    <location>
        <begin position="131"/>
        <end position="401"/>
    </location>
</feature>
<dbReference type="EMBL" id="WWCP01000001">
    <property type="protein sequence ID" value="MYM80473.1"/>
    <property type="molecule type" value="Genomic_DNA"/>
</dbReference>
<sequence>MNTEVFALLDDASPEATLTGGRSRLYTEHAGTLRCDDIAQWPQLLEQMQAALARGEYAVTVCTYELGEALLEVAPPRAVPPGQTPAPLARILLFRRCALLSAAEVGDWLAARSFPIERPAGVANIRANIDQQAFSGALARIHDYIAAGDTYQVNYTYRLRFDAFGGIHALYARLRGRQPVPYGALIALDDGSAVLSLSPELFVRHEDGELTARPMKGTAPAAPPKQQAENILRATNLAADPKNRAENLMIVDLLRNDIARVATTGSVEVPALFEVHRYASVLQMTSTITARLRADATLADLFEALYPCGSITGAPKRRTMEIIRELEPDARGIYTGAIGWFDPRQDGNADQVGDFCMAVPIRTLTLRPPGADGVRRGEMGVGAGIVFDSDADEEYAECKLKARFLTGLQNEFELFETMHATPGNGVRHRERHLKRLAASAHYFGFPWDEQAAHAYLDTACATLEAQHAAYRLRLALSVNGAFSVQHAPLTPLAEPVRVLLAEDRSSSNDLFLRHKTSIRQRYDAAWRDAEAQGAFDTLFFNERGELTEGGRSNVFVRLDGRWLTPPLSAGVLPGVMRGVMLDDPAWNASAAVITRAMLEAADEIVLCNALRGALRCFLR</sequence>
<dbReference type="InterPro" id="IPR036038">
    <property type="entry name" value="Aminotransferase-like"/>
</dbReference>
<dbReference type="InterPro" id="IPR043132">
    <property type="entry name" value="BCAT-like_C"/>
</dbReference>
<evidence type="ECO:0000313" key="2">
    <source>
        <dbReference type="EMBL" id="MYM80473.1"/>
    </source>
</evidence>
<dbReference type="Pfam" id="PF00425">
    <property type="entry name" value="Chorismate_bind"/>
    <property type="match status" value="1"/>
</dbReference>
<dbReference type="GO" id="GO:0046820">
    <property type="term" value="F:4-amino-4-deoxychorismate synthase activity"/>
    <property type="evidence" value="ECO:0007669"/>
    <property type="project" value="TreeGrafter"/>
</dbReference>
<dbReference type="InterPro" id="IPR015890">
    <property type="entry name" value="Chorismate_C"/>
</dbReference>
<gene>
    <name evidence="2" type="ORF">GTP44_00675</name>
</gene>
<organism evidence="2 3">
    <name type="scientific">Duganella lactea</name>
    <dbReference type="NCBI Taxonomy" id="2692173"/>
    <lineage>
        <taxon>Bacteria</taxon>
        <taxon>Pseudomonadati</taxon>
        <taxon>Pseudomonadota</taxon>
        <taxon>Betaproteobacteria</taxon>
        <taxon>Burkholderiales</taxon>
        <taxon>Oxalobacteraceae</taxon>
        <taxon>Telluria group</taxon>
        <taxon>Duganella</taxon>
    </lineage>
</organism>
<dbReference type="AlphaFoldDB" id="A0A6L8MCY7"/>
<proteinExistence type="predicted"/>
<dbReference type="Gene3D" id="3.30.470.10">
    <property type="match status" value="1"/>
</dbReference>
<protein>
    <submittedName>
        <fullName evidence="2">Aminodeoxychorismate synthase component I</fullName>
    </submittedName>
</protein>
<dbReference type="InterPro" id="IPR005801">
    <property type="entry name" value="ADC_synthase"/>
</dbReference>